<evidence type="ECO:0000313" key="6">
    <source>
        <dbReference type="Proteomes" id="UP000006055"/>
    </source>
</evidence>
<reference evidence="6" key="1">
    <citation type="submission" date="2012-06" db="EMBL/GenBank/DDBJ databases">
        <title>Complete sequence of chromosome of Desulfomonile tiedjei DSM 6799.</title>
        <authorList>
            <person name="Lucas S."/>
            <person name="Copeland A."/>
            <person name="Lapidus A."/>
            <person name="Glavina del Rio T."/>
            <person name="Dalin E."/>
            <person name="Tice H."/>
            <person name="Bruce D."/>
            <person name="Goodwin L."/>
            <person name="Pitluck S."/>
            <person name="Peters L."/>
            <person name="Ovchinnikova G."/>
            <person name="Zeytun A."/>
            <person name="Lu M."/>
            <person name="Kyrpides N."/>
            <person name="Mavromatis K."/>
            <person name="Ivanova N."/>
            <person name="Brettin T."/>
            <person name="Detter J.C."/>
            <person name="Han C."/>
            <person name="Larimer F."/>
            <person name="Land M."/>
            <person name="Hauser L."/>
            <person name="Markowitz V."/>
            <person name="Cheng J.-F."/>
            <person name="Hugenholtz P."/>
            <person name="Woyke T."/>
            <person name="Wu D."/>
            <person name="Spring S."/>
            <person name="Schroeder M."/>
            <person name="Brambilla E."/>
            <person name="Klenk H.-P."/>
            <person name="Eisen J.A."/>
        </authorList>
    </citation>
    <scope>NUCLEOTIDE SEQUENCE [LARGE SCALE GENOMIC DNA]</scope>
    <source>
        <strain evidence="6">ATCC 49306 / DSM 6799 / DCB-1</strain>
    </source>
</reference>
<keyword evidence="2" id="KW-0732">Signal</keyword>
<feature type="domain" description="Leucine-binding protein" evidence="4">
    <location>
        <begin position="23"/>
        <end position="335"/>
    </location>
</feature>
<accession>I4CDK5</accession>
<dbReference type="InterPro" id="IPR051010">
    <property type="entry name" value="BCAA_transport"/>
</dbReference>
<keyword evidence="6" id="KW-1185">Reference proteome</keyword>
<proteinExistence type="inferred from homology"/>
<dbReference type="KEGG" id="dti:Desti_5036"/>
<dbReference type="SUPFAM" id="SSF53822">
    <property type="entry name" value="Periplasmic binding protein-like I"/>
    <property type="match status" value="1"/>
</dbReference>
<dbReference type="CDD" id="cd06347">
    <property type="entry name" value="PBP1_ABC_LivK_ligand_binding-like"/>
    <property type="match status" value="1"/>
</dbReference>
<organism evidence="5 6">
    <name type="scientific">Desulfomonile tiedjei (strain ATCC 49306 / DSM 6799 / DCB-1)</name>
    <dbReference type="NCBI Taxonomy" id="706587"/>
    <lineage>
        <taxon>Bacteria</taxon>
        <taxon>Pseudomonadati</taxon>
        <taxon>Thermodesulfobacteriota</taxon>
        <taxon>Desulfomonilia</taxon>
        <taxon>Desulfomonilales</taxon>
        <taxon>Desulfomonilaceae</taxon>
        <taxon>Desulfomonile</taxon>
    </lineage>
</organism>
<protein>
    <submittedName>
        <fullName evidence="5">Amino acid/amide ABC transporter substrate-binding protein, HAAT family</fullName>
    </submittedName>
</protein>
<evidence type="ECO:0000256" key="2">
    <source>
        <dbReference type="ARBA" id="ARBA00022729"/>
    </source>
</evidence>
<dbReference type="STRING" id="706587.Desti_5036"/>
<dbReference type="Pfam" id="PF13458">
    <property type="entry name" value="Peripla_BP_6"/>
    <property type="match status" value="1"/>
</dbReference>
<dbReference type="Gene3D" id="3.40.50.2300">
    <property type="match status" value="2"/>
</dbReference>
<evidence type="ECO:0000256" key="3">
    <source>
        <dbReference type="SAM" id="MobiDB-lite"/>
    </source>
</evidence>
<dbReference type="eggNOG" id="COG0683">
    <property type="taxonomic scope" value="Bacteria"/>
</dbReference>
<dbReference type="HOGENOM" id="CLU_027128_6_1_7"/>
<dbReference type="InterPro" id="IPR028081">
    <property type="entry name" value="Leu-bd"/>
</dbReference>
<evidence type="ECO:0000259" key="4">
    <source>
        <dbReference type="Pfam" id="PF13458"/>
    </source>
</evidence>
<feature type="compositionally biased region" description="Polar residues" evidence="3">
    <location>
        <begin position="377"/>
        <end position="395"/>
    </location>
</feature>
<feature type="region of interest" description="Disordered" evidence="3">
    <location>
        <begin position="369"/>
        <end position="395"/>
    </location>
</feature>
<evidence type="ECO:0000313" key="5">
    <source>
        <dbReference type="EMBL" id="AFM27646.1"/>
    </source>
</evidence>
<dbReference type="EMBL" id="CP003360">
    <property type="protein sequence ID" value="AFM27646.1"/>
    <property type="molecule type" value="Genomic_DNA"/>
</dbReference>
<dbReference type="PROSITE" id="PS51257">
    <property type="entry name" value="PROKAR_LIPOPROTEIN"/>
    <property type="match status" value="1"/>
</dbReference>
<gene>
    <name evidence="5" type="ordered locus">Desti_5036</name>
</gene>
<dbReference type="AlphaFoldDB" id="I4CDK5"/>
<evidence type="ECO:0000256" key="1">
    <source>
        <dbReference type="ARBA" id="ARBA00010062"/>
    </source>
</evidence>
<feature type="region of interest" description="Disordered" evidence="3">
    <location>
        <begin position="327"/>
        <end position="347"/>
    </location>
</feature>
<comment type="similarity">
    <text evidence="1">Belongs to the leucine-binding protein family.</text>
</comment>
<dbReference type="OrthoDB" id="9772589at2"/>
<dbReference type="Proteomes" id="UP000006055">
    <property type="component" value="Chromosome"/>
</dbReference>
<dbReference type="RefSeq" id="WP_014812749.1">
    <property type="nucleotide sequence ID" value="NC_018025.1"/>
</dbReference>
<dbReference type="PANTHER" id="PTHR30483:SF6">
    <property type="entry name" value="PERIPLASMIC BINDING PROTEIN OF ABC TRANSPORTER FOR NATURAL AMINO ACIDS"/>
    <property type="match status" value="1"/>
</dbReference>
<dbReference type="PANTHER" id="PTHR30483">
    <property type="entry name" value="LEUCINE-SPECIFIC-BINDING PROTEIN"/>
    <property type="match status" value="1"/>
</dbReference>
<sequence>MRIFLSALTICLMVACRVSTLESISIGICLPITGHFSTRGQSAWEGIKVAHAMEPHVLGKPVQLRLINTGSDPAGATNTALAAIEKNAAVALIGDIFSVNRVSISHCTEKRGIPVVTIPDPRMPQSTGNHALKPCSSDMEQASVAANLAIRHFSVRTAAVIYDISQEHSICLAAHFAKEFRQAGGRIVAEIRCRIGDRDFAGQINRIKLANPDILYLPIYHVECALLIRQARESAISVPVMATDAVQVPEFLELGGKAMESVVFTPYFREDFFKTESGKRFPVCYENRKGNKPQPCEALAAESYFLVLDAIKRARSCDPRNIREALATGPNDKPCVSENGQSSKPAHPLVGIVRRGTFTHFSNAHAWVGTAKDTRNPESITESSRLQDGSRVSTD</sequence>
<dbReference type="InterPro" id="IPR028082">
    <property type="entry name" value="Peripla_BP_I"/>
</dbReference>
<name>I4CDK5_DESTA</name>